<dbReference type="InterPro" id="IPR000836">
    <property type="entry name" value="PRTase_dom"/>
</dbReference>
<comment type="similarity">
    <text evidence="1">Belongs to the ComF/GntX family.</text>
</comment>
<proteinExistence type="inferred from homology"/>
<dbReference type="CDD" id="cd06223">
    <property type="entry name" value="PRTases_typeI"/>
    <property type="match status" value="1"/>
</dbReference>
<dbReference type="PANTHER" id="PTHR47505:SF1">
    <property type="entry name" value="DNA UTILIZATION PROTEIN YHGH"/>
    <property type="match status" value="1"/>
</dbReference>
<dbReference type="Gene3D" id="3.40.50.2020">
    <property type="match status" value="1"/>
</dbReference>
<dbReference type="InterPro" id="IPR051910">
    <property type="entry name" value="ComF/GntX_DNA_util-trans"/>
</dbReference>
<gene>
    <name evidence="3" type="ORF">EDD57_10784</name>
</gene>
<organism evidence="3 4">
    <name type="scientific">Baia soyae</name>
    <dbReference type="NCBI Taxonomy" id="1544746"/>
    <lineage>
        <taxon>Bacteria</taxon>
        <taxon>Bacillati</taxon>
        <taxon>Bacillota</taxon>
        <taxon>Bacilli</taxon>
        <taxon>Bacillales</taxon>
        <taxon>Thermoactinomycetaceae</taxon>
        <taxon>Baia</taxon>
    </lineage>
</organism>
<dbReference type="PANTHER" id="PTHR47505">
    <property type="entry name" value="DNA UTILIZATION PROTEIN YHGH"/>
    <property type="match status" value="1"/>
</dbReference>
<sequence length="245" mass="28556">MRSWWSKIFGDSSASCWFCQSPRPRVIGDHVWEQLCAGCMEKRKILAYPQCKVCGKPSSIDDSFCYDCQRTPEYERVVNISCVEYNHWARLVVQQWKYRGDERLSRPMGLWMASLIKQRFLSRDRFLITYVPCHRNRVYERGFDQAKQLAHIIGAQLHVPVMDLLVRQSYQDQQQSKRSREQRLQALVGAFSYQGKQMDVSGQSVLLVDDVYTTGSTVRECAKLLRRANFQPVACTFARANSEYV</sequence>
<evidence type="ECO:0000256" key="1">
    <source>
        <dbReference type="ARBA" id="ARBA00008007"/>
    </source>
</evidence>
<comment type="caution">
    <text evidence="3">The sequence shown here is derived from an EMBL/GenBank/DDBJ whole genome shotgun (WGS) entry which is preliminary data.</text>
</comment>
<dbReference type="Pfam" id="PF00156">
    <property type="entry name" value="Pribosyltran"/>
    <property type="match status" value="1"/>
</dbReference>
<name>A0A4R2RYB2_9BACL</name>
<protein>
    <submittedName>
        <fullName evidence="3">Competence protein ComFC</fullName>
    </submittedName>
</protein>
<dbReference type="OrthoDB" id="9779910at2"/>
<keyword evidence="4" id="KW-1185">Reference proteome</keyword>
<dbReference type="InterPro" id="IPR029057">
    <property type="entry name" value="PRTase-like"/>
</dbReference>
<dbReference type="RefSeq" id="WP_131848202.1">
    <property type="nucleotide sequence ID" value="NZ_SLXV01000007.1"/>
</dbReference>
<dbReference type="EMBL" id="SLXV01000007">
    <property type="protein sequence ID" value="TCP69646.1"/>
    <property type="molecule type" value="Genomic_DNA"/>
</dbReference>
<feature type="domain" description="Phosphoribosyltransferase" evidence="2">
    <location>
        <begin position="148"/>
        <end position="235"/>
    </location>
</feature>
<accession>A0A4R2RYB2</accession>
<evidence type="ECO:0000259" key="2">
    <source>
        <dbReference type="Pfam" id="PF00156"/>
    </source>
</evidence>
<dbReference type="Proteomes" id="UP000294746">
    <property type="component" value="Unassembled WGS sequence"/>
</dbReference>
<dbReference type="SUPFAM" id="SSF53271">
    <property type="entry name" value="PRTase-like"/>
    <property type="match status" value="1"/>
</dbReference>
<dbReference type="AlphaFoldDB" id="A0A4R2RYB2"/>
<reference evidence="3 4" key="1">
    <citation type="submission" date="2019-03" db="EMBL/GenBank/DDBJ databases">
        <title>Genomic Encyclopedia of Type Strains, Phase IV (KMG-IV): sequencing the most valuable type-strain genomes for metagenomic binning, comparative biology and taxonomic classification.</title>
        <authorList>
            <person name="Goeker M."/>
        </authorList>
    </citation>
    <scope>NUCLEOTIDE SEQUENCE [LARGE SCALE GENOMIC DNA]</scope>
    <source>
        <strain evidence="3 4">DSM 46831</strain>
    </source>
</reference>
<evidence type="ECO:0000313" key="3">
    <source>
        <dbReference type="EMBL" id="TCP69646.1"/>
    </source>
</evidence>
<evidence type="ECO:0000313" key="4">
    <source>
        <dbReference type="Proteomes" id="UP000294746"/>
    </source>
</evidence>